<reference evidence="2" key="1">
    <citation type="submission" date="2014-07" db="EMBL/GenBank/DDBJ databases">
        <title>Gene Cluster Analysis for the Biosynthesis of Bovicin HC5, a Lantibiotic produced by ruminal bacteria Streptococcus bovis HC5.</title>
        <authorList>
            <person name="Azevedo A.C."/>
            <person name="Barbosa A.A.T."/>
            <person name="Mantovani H.C."/>
        </authorList>
    </citation>
    <scope>NUCLEOTIDE SEQUENCE</scope>
    <source>
        <strain evidence="2">HC5</strain>
    </source>
</reference>
<evidence type="ECO:0000256" key="1">
    <source>
        <dbReference type="PIRSR" id="PIRSR607822-1"/>
    </source>
</evidence>
<dbReference type="InterPro" id="IPR033889">
    <property type="entry name" value="LanC"/>
</dbReference>
<name>A0A083Z6P4_STREI</name>
<feature type="binding site" evidence="1">
    <location>
        <position position="324"/>
    </location>
    <ligand>
        <name>Zn(2+)</name>
        <dbReference type="ChEBI" id="CHEBI:29105"/>
    </ligand>
</feature>
<proteinExistence type="predicted"/>
<keyword evidence="1" id="KW-0862">Zinc</keyword>
<dbReference type="SUPFAM" id="SSF158745">
    <property type="entry name" value="LanC-like"/>
    <property type="match status" value="1"/>
</dbReference>
<dbReference type="GO" id="GO:0005886">
    <property type="term" value="C:plasma membrane"/>
    <property type="evidence" value="ECO:0007669"/>
    <property type="project" value="TreeGrafter"/>
</dbReference>
<protein>
    <submittedName>
        <fullName evidence="2">Lanthionine synthetase C-like protein</fullName>
    </submittedName>
</protein>
<dbReference type="CDD" id="cd04793">
    <property type="entry name" value="LanC"/>
    <property type="match status" value="1"/>
</dbReference>
<dbReference type="PRINTS" id="PR01950">
    <property type="entry name" value="LANCSUPER"/>
</dbReference>
<dbReference type="RefSeq" id="WP_039690218.1">
    <property type="nucleotide sequence ID" value="NZ_JPGC01000001.1"/>
</dbReference>
<keyword evidence="1" id="KW-0479">Metal-binding</keyword>
<accession>A0A083Z6P4</accession>
<dbReference type="SMART" id="SM01260">
    <property type="entry name" value="LANC_like"/>
    <property type="match status" value="1"/>
</dbReference>
<feature type="binding site" evidence="1">
    <location>
        <position position="277"/>
    </location>
    <ligand>
        <name>Zn(2+)</name>
        <dbReference type="ChEBI" id="CHEBI:29105"/>
    </ligand>
</feature>
<dbReference type="Gene3D" id="1.50.10.20">
    <property type="match status" value="1"/>
</dbReference>
<evidence type="ECO:0000313" key="2">
    <source>
        <dbReference type="EMBL" id="BAP19021.1"/>
    </source>
</evidence>
<dbReference type="PRINTS" id="PR01955">
    <property type="entry name" value="LANCFRANKIA"/>
</dbReference>
<dbReference type="EMBL" id="AB979178">
    <property type="protein sequence ID" value="BAP19021.1"/>
    <property type="molecule type" value="Genomic_DNA"/>
</dbReference>
<sequence length="411" mass="47052">MTSDLKICEYIADKLKDYNDILKYSKNLTVEIPNIYRETFYPKTLSHGIPSLIMMYSVLYKVTGKEEYFLCSYRYIERLVKLINEEGIESPSLYAGTAGIALAIYEAGLNKTYYSGLLNDLNSLLKKQINEKLKLCFSNLSASNIKPDDYDMVNGFSGIVNYLLLEKEFFVKELEDIGDYFKKLIEFHLSLFSKIDNNLNLEEIDLGMAHGIIGPLLMLAKLVENGVISRDIKDVIEEFVIFFLDCRREDGLWPGKVMLKNYKKSNIANSPSRMAWCYGTPGVGAALYKVCSYFDLSYKEEIVKSLLEQINSEEKNLNSYSFCHGAAGNSYIYYLMGNREHSELMRNFASFLRQKVIDNFSLSAKFGYYDTDKIGDKIVKLESVGILQGVSGLILFLLDKDGDFLWKKMFL</sequence>
<organism evidence="2">
    <name type="scientific">Streptococcus equinus</name>
    <name type="common">Streptococcus bovis</name>
    <dbReference type="NCBI Taxonomy" id="1335"/>
    <lineage>
        <taxon>Bacteria</taxon>
        <taxon>Bacillati</taxon>
        <taxon>Bacillota</taxon>
        <taxon>Bacilli</taxon>
        <taxon>Lactobacillales</taxon>
        <taxon>Streptococcaceae</taxon>
        <taxon>Streptococcus</taxon>
    </lineage>
</organism>
<dbReference type="PANTHER" id="PTHR12736:SF7">
    <property type="entry name" value="LANC-LIKE PROTEIN 3"/>
    <property type="match status" value="1"/>
</dbReference>
<dbReference type="GO" id="GO:0046872">
    <property type="term" value="F:metal ion binding"/>
    <property type="evidence" value="ECO:0007669"/>
    <property type="project" value="UniProtKB-KW"/>
</dbReference>
<feature type="binding site" evidence="1">
    <location>
        <position position="323"/>
    </location>
    <ligand>
        <name>Zn(2+)</name>
        <dbReference type="ChEBI" id="CHEBI:29105"/>
    </ligand>
</feature>
<dbReference type="InterPro" id="IPR007822">
    <property type="entry name" value="LANC-like"/>
</dbReference>
<dbReference type="PANTHER" id="PTHR12736">
    <property type="entry name" value="LANC-LIKE PROTEIN"/>
    <property type="match status" value="1"/>
</dbReference>
<dbReference type="AlphaFoldDB" id="A0A083Z6P4"/>
<dbReference type="Pfam" id="PF05147">
    <property type="entry name" value="LANC_like"/>
    <property type="match status" value="1"/>
</dbReference>
<dbReference type="GO" id="GO:0031179">
    <property type="term" value="P:peptide modification"/>
    <property type="evidence" value="ECO:0007669"/>
    <property type="project" value="InterPro"/>
</dbReference>
<gene>
    <name evidence="2" type="primary">bvcC</name>
</gene>